<keyword evidence="2 10" id="KW-0813">Transport</keyword>
<comment type="function">
    <text evidence="10">Forms passive diffusion pores that allow small molecular weight hydrophilic materials across the outer membrane.</text>
</comment>
<keyword evidence="6 10" id="KW-0406">Ion transport</keyword>
<evidence type="ECO:0000256" key="4">
    <source>
        <dbReference type="ARBA" id="ARBA00022692"/>
    </source>
</evidence>
<keyword evidence="8 10" id="KW-0472">Membrane</keyword>
<proteinExistence type="inferred from homology"/>
<evidence type="ECO:0000313" key="13">
    <source>
        <dbReference type="Proteomes" id="UP001241747"/>
    </source>
</evidence>
<feature type="region of interest" description="Disordered" evidence="11">
    <location>
        <begin position="85"/>
        <end position="119"/>
    </location>
</feature>
<evidence type="ECO:0000256" key="2">
    <source>
        <dbReference type="ARBA" id="ARBA00022448"/>
    </source>
</evidence>
<keyword evidence="13" id="KW-1185">Reference proteome</keyword>
<evidence type="ECO:0000256" key="9">
    <source>
        <dbReference type="ARBA" id="ARBA00023237"/>
    </source>
</evidence>
<evidence type="ECO:0000256" key="10">
    <source>
        <dbReference type="RuleBase" id="RU364005"/>
    </source>
</evidence>
<evidence type="ECO:0000256" key="5">
    <source>
        <dbReference type="ARBA" id="ARBA00022729"/>
    </source>
</evidence>
<keyword evidence="7 10" id="KW-0626">Porin</keyword>
<dbReference type="InterPro" id="IPR003684">
    <property type="entry name" value="Porin_alphabac"/>
</dbReference>
<dbReference type="EMBL" id="JAUSVY010000008">
    <property type="protein sequence ID" value="MDQ0506542.1"/>
    <property type="molecule type" value="Genomic_DNA"/>
</dbReference>
<protein>
    <recommendedName>
        <fullName evidence="10">Porin</fullName>
    </recommendedName>
</protein>
<reference evidence="12 13" key="1">
    <citation type="submission" date="2023-07" db="EMBL/GenBank/DDBJ databases">
        <title>Genomic Encyclopedia of Type Strains, Phase IV (KMG-IV): sequencing the most valuable type-strain genomes for metagenomic binning, comparative biology and taxonomic classification.</title>
        <authorList>
            <person name="Goeker M."/>
        </authorList>
    </citation>
    <scope>NUCLEOTIDE SEQUENCE [LARGE SCALE GENOMIC DNA]</scope>
    <source>
        <strain evidence="12 13">DSM 3770</strain>
    </source>
</reference>
<sequence>MLRALRTRSDGVHRSKRLAIAAGALAMMVLAGGSPAGSVAHAQSSGAGAKTASSCAALGEGFVRMPGADTCVRLRGAARAEAFSGGTVSSNPGYGNTATTLGGDGTAQGTAPDPWKQAR</sequence>
<keyword evidence="3 10" id="KW-1134">Transmembrane beta strand</keyword>
<comment type="subcellular location">
    <subcellularLocation>
        <location evidence="10">Cell outer membrane</location>
        <topology evidence="10">Multi-pass membrane protein</topology>
    </subcellularLocation>
</comment>
<organism evidence="12 13">
    <name type="scientific">Xanthobacter agilis</name>
    <dbReference type="NCBI Taxonomy" id="47492"/>
    <lineage>
        <taxon>Bacteria</taxon>
        <taxon>Pseudomonadati</taxon>
        <taxon>Pseudomonadota</taxon>
        <taxon>Alphaproteobacteria</taxon>
        <taxon>Hyphomicrobiales</taxon>
        <taxon>Xanthobacteraceae</taxon>
        <taxon>Xanthobacter</taxon>
    </lineage>
</organism>
<evidence type="ECO:0000256" key="11">
    <source>
        <dbReference type="SAM" id="MobiDB-lite"/>
    </source>
</evidence>
<gene>
    <name evidence="12" type="ORF">QOZ94_003353</name>
</gene>
<feature type="compositionally biased region" description="Polar residues" evidence="11">
    <location>
        <begin position="86"/>
        <end position="100"/>
    </location>
</feature>
<feature type="chain" id="PRO_5044973172" description="Porin" evidence="10">
    <location>
        <begin position="37"/>
        <end position="119"/>
    </location>
</feature>
<evidence type="ECO:0000256" key="1">
    <source>
        <dbReference type="ARBA" id="ARBA00009521"/>
    </source>
</evidence>
<comment type="similarity">
    <text evidence="1 10">Belongs to the alphaproteobacteria porin family.</text>
</comment>
<feature type="signal peptide" evidence="10">
    <location>
        <begin position="1"/>
        <end position="36"/>
    </location>
</feature>
<keyword evidence="9 10" id="KW-0998">Cell outer membrane</keyword>
<evidence type="ECO:0000256" key="6">
    <source>
        <dbReference type="ARBA" id="ARBA00023065"/>
    </source>
</evidence>
<keyword evidence="5 10" id="KW-0732">Signal</keyword>
<name>A0ABU0LHD7_XANAG</name>
<dbReference type="Proteomes" id="UP001241747">
    <property type="component" value="Unassembled WGS sequence"/>
</dbReference>
<evidence type="ECO:0000313" key="12">
    <source>
        <dbReference type="EMBL" id="MDQ0506542.1"/>
    </source>
</evidence>
<evidence type="ECO:0000256" key="7">
    <source>
        <dbReference type="ARBA" id="ARBA00023114"/>
    </source>
</evidence>
<dbReference type="Pfam" id="PF02530">
    <property type="entry name" value="Porin_2"/>
    <property type="match status" value="1"/>
</dbReference>
<keyword evidence="4 10" id="KW-0812">Transmembrane</keyword>
<evidence type="ECO:0000256" key="3">
    <source>
        <dbReference type="ARBA" id="ARBA00022452"/>
    </source>
</evidence>
<accession>A0ABU0LHD7</accession>
<comment type="domain">
    <text evidence="10">Consists of 16-stranded beta-barrel sheets, with large surface-exposed loops, that form a transmembrane pore at the center of each barrel. The pore is partially ocluded by a peptide loop that folds into the pore lumen.</text>
</comment>
<comment type="caution">
    <text evidence="12">The sequence shown here is derived from an EMBL/GenBank/DDBJ whole genome shotgun (WGS) entry which is preliminary data.</text>
</comment>
<evidence type="ECO:0000256" key="8">
    <source>
        <dbReference type="ARBA" id="ARBA00023136"/>
    </source>
</evidence>